<comment type="caution">
    <text evidence="1">The sequence shown here is derived from an EMBL/GenBank/DDBJ whole genome shotgun (WGS) entry which is preliminary data.</text>
</comment>
<accession>A0A1L8SND0</accession>
<dbReference type="Proteomes" id="UP000183700">
    <property type="component" value="Unassembled WGS sequence"/>
</dbReference>
<sequence length="47" mass="5023">MGVESETTPLPVLADVGILEQKRITWMIGVERLSKGGTCSGFMGTII</sequence>
<dbReference type="STRING" id="319970.RV00_GL001041"/>
<dbReference type="AlphaFoldDB" id="A0A1L8SND0"/>
<evidence type="ECO:0000313" key="1">
    <source>
        <dbReference type="EMBL" id="OJG33485.1"/>
    </source>
</evidence>
<proteinExistence type="predicted"/>
<name>A0A1L8SND0_9ENTE</name>
<dbReference type="EMBL" id="JXKM01000019">
    <property type="protein sequence ID" value="OJG33485.1"/>
    <property type="molecule type" value="Genomic_DNA"/>
</dbReference>
<protein>
    <submittedName>
        <fullName evidence="1">Uncharacterized protein</fullName>
    </submittedName>
</protein>
<reference evidence="1 2" key="1">
    <citation type="submission" date="2014-12" db="EMBL/GenBank/DDBJ databases">
        <title>Draft genome sequences of 29 type strains of Enterococci.</title>
        <authorList>
            <person name="Zhong Z."/>
            <person name="Sun Z."/>
            <person name="Liu W."/>
            <person name="Zhang W."/>
            <person name="Zhang H."/>
        </authorList>
    </citation>
    <scope>NUCLEOTIDE SEQUENCE [LARGE SCALE GENOMIC DNA]</scope>
    <source>
        <strain evidence="1 2">DSM 22802</strain>
    </source>
</reference>
<gene>
    <name evidence="1" type="ORF">RV00_GL001041</name>
</gene>
<keyword evidence="2" id="KW-1185">Reference proteome</keyword>
<organism evidence="1 2">
    <name type="scientific">Enterococcus devriesei</name>
    <dbReference type="NCBI Taxonomy" id="319970"/>
    <lineage>
        <taxon>Bacteria</taxon>
        <taxon>Bacillati</taxon>
        <taxon>Bacillota</taxon>
        <taxon>Bacilli</taxon>
        <taxon>Lactobacillales</taxon>
        <taxon>Enterococcaceae</taxon>
        <taxon>Enterococcus</taxon>
    </lineage>
</organism>
<evidence type="ECO:0000313" key="2">
    <source>
        <dbReference type="Proteomes" id="UP000183700"/>
    </source>
</evidence>